<dbReference type="PANTHER" id="PTHR32338:SF10">
    <property type="entry name" value="N-ACETYL-GAMMA-GLUTAMYL-PHOSPHATE REDUCTASE, CHLOROPLASTIC-RELATED"/>
    <property type="match status" value="1"/>
</dbReference>
<name>A0A7S7NK73_PALFE</name>
<gene>
    <name evidence="7" type="primary">argC</name>
    <name evidence="10" type="ORF">IRI77_20155</name>
</gene>
<proteinExistence type="inferred from homology"/>
<comment type="similarity">
    <text evidence="7">Belongs to the NAGSA dehydrogenase family. Type 1 subfamily.</text>
</comment>
<comment type="subcellular location">
    <subcellularLocation>
        <location evidence="7">Cytoplasm</location>
    </subcellularLocation>
</comment>
<evidence type="ECO:0000313" key="10">
    <source>
        <dbReference type="EMBL" id="QOY85151.1"/>
    </source>
</evidence>
<evidence type="ECO:0000259" key="9">
    <source>
        <dbReference type="SMART" id="SM00859"/>
    </source>
</evidence>
<dbReference type="Pfam" id="PF22698">
    <property type="entry name" value="Semialdhyde_dhC_1"/>
    <property type="match status" value="1"/>
</dbReference>
<dbReference type="UniPathway" id="UPA00068">
    <property type="reaction ID" value="UER00108"/>
</dbReference>
<dbReference type="CDD" id="cd23934">
    <property type="entry name" value="AGPR_1_C"/>
    <property type="match status" value="1"/>
</dbReference>
<keyword evidence="4 7" id="KW-0521">NADP</keyword>
<evidence type="ECO:0000256" key="6">
    <source>
        <dbReference type="ARBA" id="ARBA00050557"/>
    </source>
</evidence>
<protein>
    <recommendedName>
        <fullName evidence="7">N-acetyl-gamma-glutamyl-phosphate reductase</fullName>
        <shortName evidence="7">AGPR</shortName>
        <ecNumber evidence="7">1.2.1.38</ecNumber>
    </recommendedName>
    <alternativeName>
        <fullName evidence="7">N-acetyl-glutamate semialdehyde dehydrogenase</fullName>
        <shortName evidence="7">NAGSA dehydrogenase</shortName>
    </alternativeName>
</protein>
<keyword evidence="3 7" id="KW-0028">Amino-acid biosynthesis</keyword>
<dbReference type="InterPro" id="IPR058924">
    <property type="entry name" value="AGPR_dimerisation_dom"/>
</dbReference>
<dbReference type="InterPro" id="IPR023013">
    <property type="entry name" value="AGPR_AS"/>
</dbReference>
<dbReference type="InterPro" id="IPR000534">
    <property type="entry name" value="Semialdehyde_DH_NAD-bd"/>
</dbReference>
<dbReference type="FunFam" id="3.30.360.10:FF:000014">
    <property type="entry name" value="N-acetyl-gamma-glutamyl-phosphate reductase"/>
    <property type="match status" value="1"/>
</dbReference>
<dbReference type="Proteomes" id="UP000593892">
    <property type="component" value="Chromosome"/>
</dbReference>
<dbReference type="Gene3D" id="3.40.50.720">
    <property type="entry name" value="NAD(P)-binding Rossmann-like Domain"/>
    <property type="match status" value="1"/>
</dbReference>
<evidence type="ECO:0000256" key="8">
    <source>
        <dbReference type="PROSITE-ProRule" id="PRU10010"/>
    </source>
</evidence>
<dbReference type="InterPro" id="IPR000706">
    <property type="entry name" value="AGPR_type-1"/>
</dbReference>
<reference evidence="10 11" key="1">
    <citation type="submission" date="2020-10" db="EMBL/GenBank/DDBJ databases">
        <title>Complete genome sequence of Paludibaculum fermentans P105T, a facultatively anaerobic acidobacterium capable of dissimilatory Fe(III) reduction.</title>
        <authorList>
            <person name="Dedysh S.N."/>
            <person name="Beletsky A.V."/>
            <person name="Kulichevskaya I.S."/>
            <person name="Mardanov A.V."/>
            <person name="Ravin N.V."/>
        </authorList>
    </citation>
    <scope>NUCLEOTIDE SEQUENCE [LARGE SCALE GENOMIC DNA]</scope>
    <source>
        <strain evidence="10 11">P105</strain>
    </source>
</reference>
<dbReference type="CDD" id="cd17895">
    <property type="entry name" value="AGPR_1_N"/>
    <property type="match status" value="1"/>
</dbReference>
<dbReference type="InterPro" id="IPR050085">
    <property type="entry name" value="AGPR"/>
</dbReference>
<evidence type="ECO:0000256" key="4">
    <source>
        <dbReference type="ARBA" id="ARBA00022857"/>
    </source>
</evidence>
<dbReference type="EC" id="1.2.1.38" evidence="7"/>
<dbReference type="SUPFAM" id="SSF51735">
    <property type="entry name" value="NAD(P)-binding Rossmann-fold domains"/>
    <property type="match status" value="1"/>
</dbReference>
<keyword evidence="5 7" id="KW-0560">Oxidoreductase</keyword>
<dbReference type="SUPFAM" id="SSF55347">
    <property type="entry name" value="Glyceraldehyde-3-phosphate dehydrogenase-like, C-terminal domain"/>
    <property type="match status" value="1"/>
</dbReference>
<feature type="domain" description="Semialdehyde dehydrogenase NAD-binding" evidence="9">
    <location>
        <begin position="4"/>
        <end position="139"/>
    </location>
</feature>
<dbReference type="GO" id="GO:0005737">
    <property type="term" value="C:cytoplasm"/>
    <property type="evidence" value="ECO:0007669"/>
    <property type="project" value="UniProtKB-SubCell"/>
</dbReference>
<organism evidence="10 11">
    <name type="scientific">Paludibaculum fermentans</name>
    <dbReference type="NCBI Taxonomy" id="1473598"/>
    <lineage>
        <taxon>Bacteria</taxon>
        <taxon>Pseudomonadati</taxon>
        <taxon>Acidobacteriota</taxon>
        <taxon>Terriglobia</taxon>
        <taxon>Bryobacterales</taxon>
        <taxon>Bryobacteraceae</taxon>
        <taxon>Paludibaculum</taxon>
    </lineage>
</organism>
<dbReference type="SMART" id="SM00859">
    <property type="entry name" value="Semialdhyde_dh"/>
    <property type="match status" value="1"/>
</dbReference>
<keyword evidence="2 7" id="KW-0055">Arginine biosynthesis</keyword>
<dbReference type="NCBIfam" id="TIGR01850">
    <property type="entry name" value="argC"/>
    <property type="match status" value="1"/>
</dbReference>
<dbReference type="InterPro" id="IPR036291">
    <property type="entry name" value="NAD(P)-bd_dom_sf"/>
</dbReference>
<evidence type="ECO:0000256" key="3">
    <source>
        <dbReference type="ARBA" id="ARBA00022605"/>
    </source>
</evidence>
<dbReference type="PROSITE" id="PS01224">
    <property type="entry name" value="ARGC"/>
    <property type="match status" value="1"/>
</dbReference>
<accession>A0A7S7NK73</accession>
<dbReference type="GO" id="GO:0003942">
    <property type="term" value="F:N-acetyl-gamma-glutamyl-phosphate reductase activity"/>
    <property type="evidence" value="ECO:0007669"/>
    <property type="project" value="UniProtKB-UniRule"/>
</dbReference>
<comment type="function">
    <text evidence="7">Catalyzes the NADPH-dependent reduction of N-acetyl-5-glutamyl phosphate to yield N-acetyl-L-glutamate 5-semialdehyde.</text>
</comment>
<evidence type="ECO:0000256" key="5">
    <source>
        <dbReference type="ARBA" id="ARBA00023002"/>
    </source>
</evidence>
<dbReference type="RefSeq" id="WP_194446821.1">
    <property type="nucleotide sequence ID" value="NZ_CP063849.1"/>
</dbReference>
<dbReference type="HAMAP" id="MF_00150">
    <property type="entry name" value="ArgC_type1"/>
    <property type="match status" value="1"/>
</dbReference>
<dbReference type="AlphaFoldDB" id="A0A7S7NK73"/>
<comment type="pathway">
    <text evidence="1 7">Amino-acid biosynthesis; L-arginine biosynthesis; N(2)-acetyl-L-ornithine from L-glutamate: step 3/4.</text>
</comment>
<dbReference type="GO" id="GO:0070401">
    <property type="term" value="F:NADP+ binding"/>
    <property type="evidence" value="ECO:0007669"/>
    <property type="project" value="InterPro"/>
</dbReference>
<evidence type="ECO:0000256" key="7">
    <source>
        <dbReference type="HAMAP-Rule" id="MF_00150"/>
    </source>
</evidence>
<dbReference type="KEGG" id="pfer:IRI77_20155"/>
<keyword evidence="11" id="KW-1185">Reference proteome</keyword>
<sequence>MTTNVGIVGFRGYSGMELERILTAHSGVTPWLLEHRADSTQEPQPIGHSGPPRIPCTAEAASDAGIQIVFLATPPEVSMELAAAFVSAGIRVVDLSGAFRLVTPENYKHWYKSDHTQPELLREAVYGLPEFNRAAVPQARLLSNPGCYPTAANLALRPLVQAGVIDLTRGIVCDAKSGVSGAGRKASLKTAFSEVTENFSAYSLLDHRHVPEVLMNSAIQEEDFSFTAQLIPIHRGILETIYFRAKGVTTSAELLDVYVNAYRNEPFVRLYPAGAVPDLRGVNRTNFCDIGVRLDSKTGRAVVVSCIDNLGKGAAGQAIQNMNLMLGFNETEGLL</sequence>
<dbReference type="GO" id="GO:0006526">
    <property type="term" value="P:L-arginine biosynthetic process"/>
    <property type="evidence" value="ECO:0007669"/>
    <property type="project" value="UniProtKB-UniRule"/>
</dbReference>
<evidence type="ECO:0000256" key="1">
    <source>
        <dbReference type="ARBA" id="ARBA00004862"/>
    </source>
</evidence>
<feature type="active site" evidence="7 8">
    <location>
        <position position="147"/>
    </location>
</feature>
<dbReference type="Gene3D" id="3.30.360.10">
    <property type="entry name" value="Dihydrodipicolinate Reductase, domain 2"/>
    <property type="match status" value="1"/>
</dbReference>
<dbReference type="Pfam" id="PF01118">
    <property type="entry name" value="Semialdhyde_dh"/>
    <property type="match status" value="1"/>
</dbReference>
<dbReference type="PANTHER" id="PTHR32338">
    <property type="entry name" value="N-ACETYL-GAMMA-GLUTAMYL-PHOSPHATE REDUCTASE, CHLOROPLASTIC-RELATED-RELATED"/>
    <property type="match status" value="1"/>
</dbReference>
<dbReference type="EMBL" id="CP063849">
    <property type="protein sequence ID" value="QOY85151.1"/>
    <property type="molecule type" value="Genomic_DNA"/>
</dbReference>
<comment type="catalytic activity">
    <reaction evidence="6 7">
        <text>N-acetyl-L-glutamate 5-semialdehyde + phosphate + NADP(+) = N-acetyl-L-glutamyl 5-phosphate + NADPH + H(+)</text>
        <dbReference type="Rhea" id="RHEA:21588"/>
        <dbReference type="ChEBI" id="CHEBI:15378"/>
        <dbReference type="ChEBI" id="CHEBI:29123"/>
        <dbReference type="ChEBI" id="CHEBI:43474"/>
        <dbReference type="ChEBI" id="CHEBI:57783"/>
        <dbReference type="ChEBI" id="CHEBI:57936"/>
        <dbReference type="ChEBI" id="CHEBI:58349"/>
        <dbReference type="EC" id="1.2.1.38"/>
    </reaction>
</comment>
<keyword evidence="7" id="KW-0963">Cytoplasm</keyword>
<dbReference type="GO" id="GO:0051287">
    <property type="term" value="F:NAD binding"/>
    <property type="evidence" value="ECO:0007669"/>
    <property type="project" value="InterPro"/>
</dbReference>
<evidence type="ECO:0000256" key="2">
    <source>
        <dbReference type="ARBA" id="ARBA00022571"/>
    </source>
</evidence>
<evidence type="ECO:0000313" key="11">
    <source>
        <dbReference type="Proteomes" id="UP000593892"/>
    </source>
</evidence>